<protein>
    <submittedName>
        <fullName evidence="1">Uncharacterized protein</fullName>
    </submittedName>
</protein>
<accession>A0A7D9JME8</accession>
<comment type="caution">
    <text evidence="1">The sequence shown here is derived from an EMBL/GenBank/DDBJ whole genome shotgun (WGS) entry which is preliminary data.</text>
</comment>
<proteinExistence type="predicted"/>
<name>A0A7D9JME8_PARCT</name>
<reference evidence="1" key="1">
    <citation type="submission" date="2020-04" db="EMBL/GenBank/DDBJ databases">
        <authorList>
            <person name="Alioto T."/>
            <person name="Alioto T."/>
            <person name="Gomez Garrido J."/>
        </authorList>
    </citation>
    <scope>NUCLEOTIDE SEQUENCE</scope>
    <source>
        <strain evidence="1">A484AB</strain>
    </source>
</reference>
<dbReference type="OrthoDB" id="6436901at2759"/>
<feature type="non-terminal residue" evidence="1">
    <location>
        <position position="1"/>
    </location>
</feature>
<evidence type="ECO:0000313" key="2">
    <source>
        <dbReference type="Proteomes" id="UP001152795"/>
    </source>
</evidence>
<organism evidence="1 2">
    <name type="scientific">Paramuricea clavata</name>
    <name type="common">Red gorgonian</name>
    <name type="synonym">Violescent sea-whip</name>
    <dbReference type="NCBI Taxonomy" id="317549"/>
    <lineage>
        <taxon>Eukaryota</taxon>
        <taxon>Metazoa</taxon>
        <taxon>Cnidaria</taxon>
        <taxon>Anthozoa</taxon>
        <taxon>Octocorallia</taxon>
        <taxon>Malacalcyonacea</taxon>
        <taxon>Plexauridae</taxon>
        <taxon>Paramuricea</taxon>
    </lineage>
</organism>
<dbReference type="EMBL" id="CACRXK020018098">
    <property type="protein sequence ID" value="CAB4032065.1"/>
    <property type="molecule type" value="Genomic_DNA"/>
</dbReference>
<keyword evidence="2" id="KW-1185">Reference proteome</keyword>
<sequence length="63" mass="7002">PDGRTRAVQLRTKNGEIERPVQHLYPLELQCDTKGNANEPKRAAAADARAKITAIAEDQEEDM</sequence>
<dbReference type="AlphaFoldDB" id="A0A7D9JME8"/>
<gene>
    <name evidence="1" type="ORF">PACLA_8A070225</name>
</gene>
<dbReference type="Proteomes" id="UP001152795">
    <property type="component" value="Unassembled WGS sequence"/>
</dbReference>
<evidence type="ECO:0000313" key="1">
    <source>
        <dbReference type="EMBL" id="CAB4032065.1"/>
    </source>
</evidence>